<dbReference type="PRINTS" id="PR00344">
    <property type="entry name" value="BCTRLSENSOR"/>
</dbReference>
<dbReference type="InterPro" id="IPR003594">
    <property type="entry name" value="HATPase_dom"/>
</dbReference>
<keyword evidence="3" id="KW-0597">Phosphoprotein</keyword>
<name>A0A897ND37_9EURY</name>
<dbReference type="RefSeq" id="WP_229110554.1">
    <property type="nucleotide sequence ID" value="NZ_CP064788.1"/>
</dbReference>
<evidence type="ECO:0000259" key="8">
    <source>
        <dbReference type="PROSITE" id="PS50113"/>
    </source>
</evidence>
<dbReference type="Pfam" id="PF00512">
    <property type="entry name" value="HisKA"/>
    <property type="match status" value="1"/>
</dbReference>
<dbReference type="InterPro" id="IPR000700">
    <property type="entry name" value="PAS-assoc_C"/>
</dbReference>
<evidence type="ECO:0000256" key="4">
    <source>
        <dbReference type="ARBA" id="ARBA00022679"/>
    </source>
</evidence>
<dbReference type="CDD" id="cd00130">
    <property type="entry name" value="PAS"/>
    <property type="match status" value="1"/>
</dbReference>
<evidence type="ECO:0000256" key="5">
    <source>
        <dbReference type="ARBA" id="ARBA00022777"/>
    </source>
</evidence>
<feature type="domain" description="Histidine kinase" evidence="7">
    <location>
        <begin position="151"/>
        <end position="339"/>
    </location>
</feature>
<dbReference type="InterPro" id="IPR035965">
    <property type="entry name" value="PAS-like_dom_sf"/>
</dbReference>
<evidence type="ECO:0000256" key="1">
    <source>
        <dbReference type="ARBA" id="ARBA00000085"/>
    </source>
</evidence>
<dbReference type="SMART" id="SM00086">
    <property type="entry name" value="PAC"/>
    <property type="match status" value="1"/>
</dbReference>
<accession>A0A897ND37</accession>
<dbReference type="GO" id="GO:0000155">
    <property type="term" value="F:phosphorelay sensor kinase activity"/>
    <property type="evidence" value="ECO:0007669"/>
    <property type="project" value="InterPro"/>
</dbReference>
<evidence type="ECO:0000256" key="6">
    <source>
        <dbReference type="ARBA" id="ARBA00023012"/>
    </source>
</evidence>
<dbReference type="Gene3D" id="3.30.565.10">
    <property type="entry name" value="Histidine kinase-like ATPase, C-terminal domain"/>
    <property type="match status" value="1"/>
</dbReference>
<proteinExistence type="predicted"/>
<comment type="catalytic activity">
    <reaction evidence="1">
        <text>ATP + protein L-histidine = ADP + protein N-phospho-L-histidine.</text>
        <dbReference type="EC" id="2.7.13.3"/>
    </reaction>
</comment>
<dbReference type="InterPro" id="IPR036097">
    <property type="entry name" value="HisK_dim/P_sf"/>
</dbReference>
<dbReference type="GeneID" id="68853623"/>
<dbReference type="EMBL" id="CP064788">
    <property type="protein sequence ID" value="QSG10408.1"/>
    <property type="molecule type" value="Genomic_DNA"/>
</dbReference>
<evidence type="ECO:0000256" key="3">
    <source>
        <dbReference type="ARBA" id="ARBA00022553"/>
    </source>
</evidence>
<dbReference type="Gene3D" id="3.30.450.20">
    <property type="entry name" value="PAS domain"/>
    <property type="match status" value="1"/>
</dbReference>
<keyword evidence="4" id="KW-0808">Transferase</keyword>
<feature type="domain" description="PAC" evidence="8">
    <location>
        <begin position="88"/>
        <end position="140"/>
    </location>
</feature>
<dbReference type="InterPro" id="IPR004358">
    <property type="entry name" value="Sig_transdc_His_kin-like_C"/>
</dbReference>
<dbReference type="Pfam" id="PF13426">
    <property type="entry name" value="PAS_9"/>
    <property type="match status" value="1"/>
</dbReference>
<gene>
    <name evidence="9" type="ORF">HSR122_3039</name>
</gene>
<dbReference type="PANTHER" id="PTHR43711:SF1">
    <property type="entry name" value="HISTIDINE KINASE 1"/>
    <property type="match status" value="1"/>
</dbReference>
<sequence length="348" mass="38585">MDERENQVTEFIQDQYVPNIYQLSFESSLAGIAIADLEGVLREVNPAFIDMWGYDDRDNVVGRSVTEFWVDTEKATSVATTVIEHGEWEGELRAEAKDGSTFHARVEASAVTNENGELVYIMSSFIDVSERVSRENELTRKNEQLEQFASVISHDLRNPLQVAQGRIELAQTEHESEHLSDAVAALERTQAILDDLQTLAREGEHVNDIEQVNLTATAEDCWQQVPTAEATLVTDTSQRIRADESRLKQLLENLMRNAVKHGGSKVTVTIGDLENGFYVADDGAGISPDIRQQMFDAGFSTTTEGTGFGLNIVEQVADAHGWEVEVTKSEYDGARFEITGVESIPAAE</sequence>
<dbReference type="SUPFAM" id="SSF55785">
    <property type="entry name" value="PYP-like sensor domain (PAS domain)"/>
    <property type="match status" value="1"/>
</dbReference>
<evidence type="ECO:0000313" key="10">
    <source>
        <dbReference type="Proteomes" id="UP000662973"/>
    </source>
</evidence>
<dbReference type="SMART" id="SM00388">
    <property type="entry name" value="HisKA"/>
    <property type="match status" value="1"/>
</dbReference>
<dbReference type="InterPro" id="IPR003661">
    <property type="entry name" value="HisK_dim/P_dom"/>
</dbReference>
<dbReference type="PROSITE" id="PS50109">
    <property type="entry name" value="HIS_KIN"/>
    <property type="match status" value="1"/>
</dbReference>
<dbReference type="EC" id="2.7.13.3" evidence="2"/>
<dbReference type="NCBIfam" id="TIGR00229">
    <property type="entry name" value="sensory_box"/>
    <property type="match status" value="1"/>
</dbReference>
<dbReference type="InterPro" id="IPR005467">
    <property type="entry name" value="His_kinase_dom"/>
</dbReference>
<dbReference type="SUPFAM" id="SSF55874">
    <property type="entry name" value="ATPase domain of HSP90 chaperone/DNA topoisomerase II/histidine kinase"/>
    <property type="match status" value="1"/>
</dbReference>
<dbReference type="KEGG" id="hds:HSR122_3039"/>
<dbReference type="InterPro" id="IPR000014">
    <property type="entry name" value="PAS"/>
</dbReference>
<dbReference type="Gene3D" id="1.10.287.130">
    <property type="match status" value="1"/>
</dbReference>
<dbReference type="AlphaFoldDB" id="A0A897ND37"/>
<dbReference type="SUPFAM" id="SSF47384">
    <property type="entry name" value="Homodimeric domain of signal transducing histidine kinase"/>
    <property type="match status" value="1"/>
</dbReference>
<dbReference type="PROSITE" id="PS50113">
    <property type="entry name" value="PAC"/>
    <property type="match status" value="1"/>
</dbReference>
<reference evidence="9 10" key="1">
    <citation type="submission" date="2020-11" db="EMBL/GenBank/DDBJ databases">
        <title>Carbohydrate-dependent, anaerobic sulfur respiration: A novel catabolism in halophilic archaea.</title>
        <authorList>
            <person name="Sorokin D.Y."/>
            <person name="Messina E."/>
            <person name="Smedile F."/>
            <person name="La Cono V."/>
            <person name="Hallsworth J.E."/>
            <person name="Yakimov M.M."/>
        </authorList>
    </citation>
    <scope>NUCLEOTIDE SEQUENCE [LARGE SCALE GENOMIC DNA]</scope>
    <source>
        <strain evidence="9 10">HSR12-2</strain>
    </source>
</reference>
<organism evidence="9 10">
    <name type="scientific">Halapricum desulfuricans</name>
    <dbReference type="NCBI Taxonomy" id="2841257"/>
    <lineage>
        <taxon>Archaea</taxon>
        <taxon>Methanobacteriati</taxon>
        <taxon>Methanobacteriota</taxon>
        <taxon>Stenosarchaea group</taxon>
        <taxon>Halobacteria</taxon>
        <taxon>Halobacteriales</taxon>
        <taxon>Haloarculaceae</taxon>
        <taxon>Halapricum</taxon>
    </lineage>
</organism>
<evidence type="ECO:0000313" key="9">
    <source>
        <dbReference type="EMBL" id="QSG10408.1"/>
    </source>
</evidence>
<dbReference type="InterPro" id="IPR036890">
    <property type="entry name" value="HATPase_C_sf"/>
</dbReference>
<evidence type="ECO:0000259" key="7">
    <source>
        <dbReference type="PROSITE" id="PS50109"/>
    </source>
</evidence>
<dbReference type="SMART" id="SM00387">
    <property type="entry name" value="HATPase_c"/>
    <property type="match status" value="1"/>
</dbReference>
<dbReference type="CDD" id="cd00082">
    <property type="entry name" value="HisKA"/>
    <property type="match status" value="1"/>
</dbReference>
<keyword evidence="6" id="KW-0902">Two-component regulatory system</keyword>
<keyword evidence="10" id="KW-1185">Reference proteome</keyword>
<dbReference type="Pfam" id="PF02518">
    <property type="entry name" value="HATPase_c"/>
    <property type="match status" value="1"/>
</dbReference>
<evidence type="ECO:0000256" key="2">
    <source>
        <dbReference type="ARBA" id="ARBA00012438"/>
    </source>
</evidence>
<keyword evidence="5 9" id="KW-0418">Kinase</keyword>
<dbReference type="Proteomes" id="UP000662973">
    <property type="component" value="Chromosome"/>
</dbReference>
<dbReference type="PANTHER" id="PTHR43711">
    <property type="entry name" value="TWO-COMPONENT HISTIDINE KINASE"/>
    <property type="match status" value="1"/>
</dbReference>
<dbReference type="InterPro" id="IPR050736">
    <property type="entry name" value="Sensor_HK_Regulatory"/>
</dbReference>
<protein>
    <recommendedName>
        <fullName evidence="2">histidine kinase</fullName>
        <ecNumber evidence="2">2.7.13.3</ecNumber>
    </recommendedName>
</protein>
<dbReference type="InterPro" id="IPR001610">
    <property type="entry name" value="PAC"/>
</dbReference>